<sequence>MGASKRRVTLQDVADHAGVSRQTVSRVINNDPRVADETRQRVQAAIEALGYRPNEAARSLARGRANVIGIVVPYTADYLFSDPHLLQFIAGVDDEANKRDYSLLLSTGRARNDLSAYERVARTGFVDGVIVVETVLTAQGLDILKEQGLPCVVLGYGVRNADIYCVHADDLGGARLGTLHLLSLGHRRIGVISGPEHTVIAVEDRLRGIERTLREHGITLEPSLVVYGDFTSRSGYKGARELMNRPEPPTAIFALNDRMAIGAIRYLKEAGYRVPDDVSVIGFDNIPLAESFEPPLTTISQPTLQMGQQAARLLFDLMKGYEPITRALVLPAELIVRHSTGPAPQPADTSTKTHT</sequence>
<dbReference type="RefSeq" id="WP_054492606.1">
    <property type="nucleotide sequence ID" value="NZ_BBZA01000076.1"/>
</dbReference>
<comment type="caution">
    <text evidence="5">The sequence shown here is derived from an EMBL/GenBank/DDBJ whole genome shotgun (WGS) entry which is preliminary data.</text>
</comment>
<evidence type="ECO:0000313" key="7">
    <source>
        <dbReference type="Proteomes" id="UP000037784"/>
    </source>
</evidence>
<feature type="domain" description="HTH lacI-type" evidence="4">
    <location>
        <begin position="8"/>
        <end position="62"/>
    </location>
</feature>
<protein>
    <recommendedName>
        <fullName evidence="4">HTH lacI-type domain-containing protein</fullName>
    </recommendedName>
</protein>
<proteinExistence type="predicted"/>
<dbReference type="Gene3D" id="3.40.50.2300">
    <property type="match status" value="2"/>
</dbReference>
<dbReference type="CDD" id="cd01392">
    <property type="entry name" value="HTH_LacI"/>
    <property type="match status" value="1"/>
</dbReference>
<dbReference type="FunCoup" id="A0A0M8K6D7">
    <property type="interactions" value="61"/>
</dbReference>
<keyword evidence="3" id="KW-0804">Transcription</keyword>
<dbReference type="Proteomes" id="UP000037784">
    <property type="component" value="Unassembled WGS sequence"/>
</dbReference>
<reference evidence="6 8" key="2">
    <citation type="submission" date="2015-07" db="EMBL/GenBank/DDBJ databases">
        <title>Whole genome sequence of Ardenticatena maritima DSM 23922.</title>
        <authorList>
            <person name="Hemp J."/>
            <person name="Ward L.M."/>
            <person name="Pace L.A."/>
            <person name="Fischer W.W."/>
        </authorList>
    </citation>
    <scope>NUCLEOTIDE SEQUENCE [LARGE SCALE GENOMIC DNA]</scope>
    <source>
        <strain evidence="6 8">110S</strain>
    </source>
</reference>
<evidence type="ECO:0000259" key="4">
    <source>
        <dbReference type="PROSITE" id="PS50932"/>
    </source>
</evidence>
<evidence type="ECO:0000313" key="5">
    <source>
        <dbReference type="EMBL" id="GAP62705.1"/>
    </source>
</evidence>
<dbReference type="SUPFAM" id="SSF47413">
    <property type="entry name" value="lambda repressor-like DNA-binding domains"/>
    <property type="match status" value="1"/>
</dbReference>
<evidence type="ECO:0000256" key="1">
    <source>
        <dbReference type="ARBA" id="ARBA00023015"/>
    </source>
</evidence>
<dbReference type="PATRIC" id="fig|872965.6.peg.2946"/>
<reference evidence="7" key="3">
    <citation type="submission" date="2015-08" db="EMBL/GenBank/DDBJ databases">
        <title>Draft Genome Sequence of a Heterotrophic Facultative Anaerobic Bacterium Ardenticatena maritima Strain 110S.</title>
        <authorList>
            <person name="Kawaichi S."/>
            <person name="Yoshida T."/>
            <person name="Sako Y."/>
            <person name="Nakamura R."/>
        </authorList>
    </citation>
    <scope>NUCLEOTIDE SEQUENCE [LARGE SCALE GENOMIC DNA]</scope>
    <source>
        <strain evidence="7">110S</strain>
    </source>
</reference>
<dbReference type="EMBL" id="BBZA01000076">
    <property type="protein sequence ID" value="GAP62705.1"/>
    <property type="molecule type" value="Genomic_DNA"/>
</dbReference>
<gene>
    <name evidence="5" type="ORF">ARMA_1128</name>
    <name evidence="6" type="ORF">SE16_12410</name>
</gene>
<name>A0A0M8K6D7_9CHLR</name>
<dbReference type="Proteomes" id="UP000050502">
    <property type="component" value="Unassembled WGS sequence"/>
</dbReference>
<dbReference type="GO" id="GO:0003700">
    <property type="term" value="F:DNA-binding transcription factor activity"/>
    <property type="evidence" value="ECO:0007669"/>
    <property type="project" value="TreeGrafter"/>
</dbReference>
<dbReference type="Gene3D" id="1.10.260.40">
    <property type="entry name" value="lambda repressor-like DNA-binding domains"/>
    <property type="match status" value="1"/>
</dbReference>
<evidence type="ECO:0000256" key="3">
    <source>
        <dbReference type="ARBA" id="ARBA00023163"/>
    </source>
</evidence>
<organism evidence="5 7">
    <name type="scientific">Ardenticatena maritima</name>
    <dbReference type="NCBI Taxonomy" id="872965"/>
    <lineage>
        <taxon>Bacteria</taxon>
        <taxon>Bacillati</taxon>
        <taxon>Chloroflexota</taxon>
        <taxon>Ardenticatenia</taxon>
        <taxon>Ardenticatenales</taxon>
        <taxon>Ardenticatenaceae</taxon>
        <taxon>Ardenticatena</taxon>
    </lineage>
</organism>
<dbReference type="InterPro" id="IPR010982">
    <property type="entry name" value="Lambda_DNA-bd_dom_sf"/>
</dbReference>
<dbReference type="Pfam" id="PF13377">
    <property type="entry name" value="Peripla_BP_3"/>
    <property type="match status" value="1"/>
</dbReference>
<dbReference type="PROSITE" id="PS50932">
    <property type="entry name" value="HTH_LACI_2"/>
    <property type="match status" value="1"/>
</dbReference>
<dbReference type="STRING" id="872965.SE16_12410"/>
<evidence type="ECO:0000256" key="2">
    <source>
        <dbReference type="ARBA" id="ARBA00023125"/>
    </source>
</evidence>
<dbReference type="SUPFAM" id="SSF53822">
    <property type="entry name" value="Periplasmic binding protein-like I"/>
    <property type="match status" value="1"/>
</dbReference>
<dbReference type="Pfam" id="PF00356">
    <property type="entry name" value="LacI"/>
    <property type="match status" value="1"/>
</dbReference>
<dbReference type="AlphaFoldDB" id="A0A0M8K6D7"/>
<reference evidence="5 7" key="1">
    <citation type="journal article" date="2015" name="Genome Announc.">
        <title>Draft Genome Sequence of a Heterotrophic Facultative Anaerobic Thermophilic Bacterium, Ardenticatena maritima Strain 110ST.</title>
        <authorList>
            <person name="Kawaichi S."/>
            <person name="Yoshida T."/>
            <person name="Sako Y."/>
            <person name="Nakamura R."/>
        </authorList>
    </citation>
    <scope>NUCLEOTIDE SEQUENCE [LARGE SCALE GENOMIC DNA]</scope>
    <source>
        <strain evidence="5 7">110S</strain>
    </source>
</reference>
<keyword evidence="2" id="KW-0238">DNA-binding</keyword>
<dbReference type="OrthoDB" id="3227375at2"/>
<dbReference type="GO" id="GO:0000976">
    <property type="term" value="F:transcription cis-regulatory region binding"/>
    <property type="evidence" value="ECO:0007669"/>
    <property type="project" value="TreeGrafter"/>
</dbReference>
<dbReference type="CDD" id="cd06267">
    <property type="entry name" value="PBP1_LacI_sugar_binding-like"/>
    <property type="match status" value="1"/>
</dbReference>
<dbReference type="SMART" id="SM00354">
    <property type="entry name" value="HTH_LACI"/>
    <property type="match status" value="1"/>
</dbReference>
<dbReference type="InterPro" id="IPR000843">
    <property type="entry name" value="HTH_LacI"/>
</dbReference>
<dbReference type="InParanoid" id="A0A0M8K6D7"/>
<evidence type="ECO:0000313" key="8">
    <source>
        <dbReference type="Proteomes" id="UP000050502"/>
    </source>
</evidence>
<dbReference type="InterPro" id="IPR046335">
    <property type="entry name" value="LacI/GalR-like_sensor"/>
</dbReference>
<dbReference type="EMBL" id="LGKN01000006">
    <property type="protein sequence ID" value="KPL87287.1"/>
    <property type="molecule type" value="Genomic_DNA"/>
</dbReference>
<dbReference type="PROSITE" id="PS00356">
    <property type="entry name" value="HTH_LACI_1"/>
    <property type="match status" value="1"/>
</dbReference>
<dbReference type="PANTHER" id="PTHR30146">
    <property type="entry name" value="LACI-RELATED TRANSCRIPTIONAL REPRESSOR"/>
    <property type="match status" value="1"/>
</dbReference>
<keyword evidence="7" id="KW-1185">Reference proteome</keyword>
<accession>A0A0M8K6D7</accession>
<keyword evidence="1" id="KW-0805">Transcription regulation</keyword>
<dbReference type="PRINTS" id="PR00036">
    <property type="entry name" value="HTHLACI"/>
</dbReference>
<dbReference type="InterPro" id="IPR028082">
    <property type="entry name" value="Peripla_BP_I"/>
</dbReference>
<dbReference type="PANTHER" id="PTHR30146:SF109">
    <property type="entry name" value="HTH-TYPE TRANSCRIPTIONAL REGULATOR GALS"/>
    <property type="match status" value="1"/>
</dbReference>
<evidence type="ECO:0000313" key="6">
    <source>
        <dbReference type="EMBL" id="KPL87287.1"/>
    </source>
</evidence>